<dbReference type="PROSITE" id="PS00622">
    <property type="entry name" value="HTH_LUXR_1"/>
    <property type="match status" value="1"/>
</dbReference>
<dbReference type="InterPro" id="IPR016032">
    <property type="entry name" value="Sig_transdc_resp-reg_C-effctor"/>
</dbReference>
<dbReference type="PANTHER" id="PTHR45566:SF2">
    <property type="entry name" value="NARL SUBFAMILY"/>
    <property type="match status" value="1"/>
</dbReference>
<keyword evidence="2" id="KW-0238">DNA-binding</keyword>
<dbReference type="InterPro" id="IPR011006">
    <property type="entry name" value="CheY-like_superfamily"/>
</dbReference>
<reference evidence="7" key="1">
    <citation type="journal article" date="2024" name="J Bioinform Genom">
        <title>Complete genome sequence of the type strain bacterium Sphaerochaeta associata GLS2t (VKM B-2742)t.</title>
        <authorList>
            <person name="Troshina O.Y."/>
            <person name="Tepeeva A.N."/>
            <person name="Arzamasceva V.O."/>
            <person name="Whitman W.B."/>
            <person name="Varghese N."/>
            <person name="Shapiro N."/>
            <person name="Woyke T."/>
            <person name="Kripides N.C."/>
            <person name="Vasilenko O.V."/>
        </authorList>
    </citation>
    <scope>NUCLEOTIDE SEQUENCE [LARGE SCALE GENOMIC DNA]</scope>
    <source>
        <strain evidence="7">GLS2T</strain>
    </source>
</reference>
<dbReference type="SUPFAM" id="SSF52172">
    <property type="entry name" value="CheY-like"/>
    <property type="match status" value="1"/>
</dbReference>
<evidence type="ECO:0000256" key="1">
    <source>
        <dbReference type="ARBA" id="ARBA00022553"/>
    </source>
</evidence>
<feature type="modified residue" description="4-aspartylphosphate" evidence="3">
    <location>
        <position position="57"/>
    </location>
</feature>
<feature type="domain" description="HTH luxR-type" evidence="4">
    <location>
        <begin position="138"/>
        <end position="202"/>
    </location>
</feature>
<dbReference type="RefSeq" id="WP_244771917.1">
    <property type="nucleotide sequence ID" value="NZ_CP094929.1"/>
</dbReference>
<dbReference type="InterPro" id="IPR058245">
    <property type="entry name" value="NreC/VraR/RcsB-like_REC"/>
</dbReference>
<keyword evidence="1 3" id="KW-0597">Phosphoprotein</keyword>
<dbReference type="PROSITE" id="PS50043">
    <property type="entry name" value="HTH_LUXR_2"/>
    <property type="match status" value="1"/>
</dbReference>
<evidence type="ECO:0000259" key="4">
    <source>
        <dbReference type="PROSITE" id="PS50043"/>
    </source>
</evidence>
<dbReference type="PANTHER" id="PTHR45566">
    <property type="entry name" value="HTH-TYPE TRANSCRIPTIONAL REGULATOR YHJB-RELATED"/>
    <property type="match status" value="1"/>
</dbReference>
<dbReference type="EMBL" id="CP094929">
    <property type="protein sequence ID" value="UOM50529.1"/>
    <property type="molecule type" value="Genomic_DNA"/>
</dbReference>
<dbReference type="SMART" id="SM00421">
    <property type="entry name" value="HTH_LUXR"/>
    <property type="match status" value="1"/>
</dbReference>
<keyword evidence="7" id="KW-1185">Reference proteome</keyword>
<evidence type="ECO:0000259" key="5">
    <source>
        <dbReference type="PROSITE" id="PS50110"/>
    </source>
</evidence>
<dbReference type="InterPro" id="IPR000792">
    <property type="entry name" value="Tscrpt_reg_LuxR_C"/>
</dbReference>
<dbReference type="Gene3D" id="3.40.50.2300">
    <property type="match status" value="1"/>
</dbReference>
<name>A0ABY4DBT0_9SPIR</name>
<dbReference type="Pfam" id="PF00196">
    <property type="entry name" value="GerE"/>
    <property type="match status" value="1"/>
</dbReference>
<accession>A0ABY4DBT0</accession>
<dbReference type="CDD" id="cd06170">
    <property type="entry name" value="LuxR_C_like"/>
    <property type="match status" value="1"/>
</dbReference>
<gene>
    <name evidence="6" type="ORF">MUG09_13280</name>
</gene>
<dbReference type="Proteomes" id="UP000829708">
    <property type="component" value="Chromosome"/>
</dbReference>
<dbReference type="PRINTS" id="PR00038">
    <property type="entry name" value="HTHLUXR"/>
</dbReference>
<proteinExistence type="predicted"/>
<dbReference type="Gene3D" id="1.10.10.10">
    <property type="entry name" value="Winged helix-like DNA-binding domain superfamily/Winged helix DNA-binding domain"/>
    <property type="match status" value="1"/>
</dbReference>
<evidence type="ECO:0000313" key="6">
    <source>
        <dbReference type="EMBL" id="UOM50529.1"/>
    </source>
</evidence>
<dbReference type="InterPro" id="IPR001789">
    <property type="entry name" value="Sig_transdc_resp-reg_receiver"/>
</dbReference>
<dbReference type="CDD" id="cd17535">
    <property type="entry name" value="REC_NarL-like"/>
    <property type="match status" value="1"/>
</dbReference>
<dbReference type="PROSITE" id="PS50110">
    <property type="entry name" value="RESPONSE_REGULATORY"/>
    <property type="match status" value="1"/>
</dbReference>
<dbReference type="SMART" id="SM00448">
    <property type="entry name" value="REC"/>
    <property type="match status" value="1"/>
</dbReference>
<dbReference type="SUPFAM" id="SSF46894">
    <property type="entry name" value="C-terminal effector domain of the bipartite response regulators"/>
    <property type="match status" value="1"/>
</dbReference>
<evidence type="ECO:0000256" key="2">
    <source>
        <dbReference type="ARBA" id="ARBA00023125"/>
    </source>
</evidence>
<dbReference type="InterPro" id="IPR051015">
    <property type="entry name" value="EvgA-like"/>
</dbReference>
<dbReference type="Pfam" id="PF00072">
    <property type="entry name" value="Response_reg"/>
    <property type="match status" value="1"/>
</dbReference>
<organism evidence="6 7">
    <name type="scientific">Sphaerochaeta associata</name>
    <dbReference type="NCBI Taxonomy" id="1129264"/>
    <lineage>
        <taxon>Bacteria</taxon>
        <taxon>Pseudomonadati</taxon>
        <taxon>Spirochaetota</taxon>
        <taxon>Spirochaetia</taxon>
        <taxon>Spirochaetales</taxon>
        <taxon>Sphaerochaetaceae</taxon>
        <taxon>Sphaerochaeta</taxon>
    </lineage>
</organism>
<sequence length="202" mass="23059">MISIAVVEDHALFRKGLISMLERESDIRVVSEYCDGREFLQSLEYDNLAAIDLIFLDIALPWKNGLEVLQELQQKIPDHPPVCILSMYPEVFYLKESKALGARGYLNKNVEYDVLKQAIDAILQGNTFFAKKESGKQQIGELENLSERELEVFKLLAHGYTVKEIGFELKISIKSVSTYKSRLMQKLGVDSVLELYKLAVMH</sequence>
<dbReference type="InterPro" id="IPR036388">
    <property type="entry name" value="WH-like_DNA-bd_sf"/>
</dbReference>
<evidence type="ECO:0000313" key="7">
    <source>
        <dbReference type="Proteomes" id="UP000829708"/>
    </source>
</evidence>
<evidence type="ECO:0000256" key="3">
    <source>
        <dbReference type="PROSITE-ProRule" id="PRU00169"/>
    </source>
</evidence>
<protein>
    <submittedName>
        <fullName evidence="6">Response regulator transcription factor</fullName>
    </submittedName>
</protein>
<feature type="domain" description="Response regulatory" evidence="5">
    <location>
        <begin position="3"/>
        <end position="123"/>
    </location>
</feature>